<gene>
    <name evidence="1" type="ORF">EZS28_028032</name>
</gene>
<sequence>MNKQYYSHRKYMKFNVHFNPLGNKVVSGWIDGKIRSFGLDQGRLLYEVQNAHKQIASMITFYYSGVTLRGGLKGKL</sequence>
<evidence type="ECO:0000313" key="2">
    <source>
        <dbReference type="Proteomes" id="UP000324800"/>
    </source>
</evidence>
<dbReference type="EMBL" id="SNRW01010522">
    <property type="protein sequence ID" value="KAA6376442.1"/>
    <property type="molecule type" value="Genomic_DNA"/>
</dbReference>
<evidence type="ECO:0000313" key="1">
    <source>
        <dbReference type="EMBL" id="KAA6376442.1"/>
    </source>
</evidence>
<dbReference type="SUPFAM" id="SSF50998">
    <property type="entry name" value="Quinoprotein alcohol dehydrogenase-like"/>
    <property type="match status" value="1"/>
</dbReference>
<accession>A0A5J4V240</accession>
<reference evidence="1 2" key="1">
    <citation type="submission" date="2019-03" db="EMBL/GenBank/DDBJ databases">
        <title>Single cell metagenomics reveals metabolic interactions within the superorganism composed of flagellate Streblomastix strix and complex community of Bacteroidetes bacteria on its surface.</title>
        <authorList>
            <person name="Treitli S.C."/>
            <person name="Kolisko M."/>
            <person name="Husnik F."/>
            <person name="Keeling P."/>
            <person name="Hampl V."/>
        </authorList>
    </citation>
    <scope>NUCLEOTIDE SEQUENCE [LARGE SCALE GENOMIC DNA]</scope>
    <source>
        <strain evidence="1">ST1C</strain>
    </source>
</reference>
<organism evidence="1 2">
    <name type="scientific">Streblomastix strix</name>
    <dbReference type="NCBI Taxonomy" id="222440"/>
    <lineage>
        <taxon>Eukaryota</taxon>
        <taxon>Metamonada</taxon>
        <taxon>Preaxostyla</taxon>
        <taxon>Oxymonadida</taxon>
        <taxon>Streblomastigidae</taxon>
        <taxon>Streblomastix</taxon>
    </lineage>
</organism>
<dbReference type="AlphaFoldDB" id="A0A5J4V240"/>
<protein>
    <submittedName>
        <fullName evidence="1">Uncharacterized protein</fullName>
    </submittedName>
</protein>
<proteinExistence type="predicted"/>
<name>A0A5J4V240_9EUKA</name>
<dbReference type="InterPro" id="IPR011047">
    <property type="entry name" value="Quinoprotein_ADH-like_sf"/>
</dbReference>
<comment type="caution">
    <text evidence="1">The sequence shown here is derived from an EMBL/GenBank/DDBJ whole genome shotgun (WGS) entry which is preliminary data.</text>
</comment>
<dbReference type="OrthoDB" id="6252103at2759"/>
<dbReference type="Proteomes" id="UP000324800">
    <property type="component" value="Unassembled WGS sequence"/>
</dbReference>